<dbReference type="Proteomes" id="UP000006163">
    <property type="component" value="Plasmid VS116_lp25"/>
</dbReference>
<geneLocation type="plasmid" evidence="1 2">
    <name>VS116_lp25</name>
</geneLocation>
<protein>
    <submittedName>
        <fullName evidence="1">Uncharacterized protein</fullName>
    </submittedName>
</protein>
<gene>
    <name evidence="1" type="ORF">BVAVS116_E0023</name>
</gene>
<organism evidence="1 2">
    <name type="scientific">Borreliella valaisiana VS116</name>
    <dbReference type="NCBI Taxonomy" id="445987"/>
    <lineage>
        <taxon>Bacteria</taxon>
        <taxon>Pseudomonadati</taxon>
        <taxon>Spirochaetota</taxon>
        <taxon>Spirochaetia</taxon>
        <taxon>Spirochaetales</taxon>
        <taxon>Borreliaceae</taxon>
        <taxon>Borreliella</taxon>
    </lineage>
</organism>
<accession>C0R8Q4</accession>
<proteinExistence type="predicted"/>
<keyword evidence="2" id="KW-1185">Reference proteome</keyword>
<reference evidence="1 2" key="1">
    <citation type="journal article" date="2012" name="J. Bacteriol.">
        <title>Whole-Genome Sequences of Borrelia bissettii, Borrelia valaisiana, and Borrelia spielmanii.</title>
        <authorList>
            <person name="Schutzer S.E."/>
            <person name="Fraser-Liggett C.M."/>
            <person name="Qiu W.G."/>
            <person name="Kraiczy P."/>
            <person name="Mongodin E.F."/>
            <person name="Dunn J.J."/>
            <person name="Luft B.J."/>
            <person name="Casjens S.R."/>
        </authorList>
    </citation>
    <scope>NUCLEOTIDE SEQUENCE [LARGE SCALE GENOMIC DNA]</scope>
    <source>
        <strain evidence="1 2">VS116</strain>
        <plasmid evidence="1">VS116_lp25</plasmid>
    </source>
</reference>
<sequence>MFFKAKDIKNKKFVVCMGIYREHILVTFCNSFCATYVGVKEYNLVKIIGNL</sequence>
<keyword evidence="1" id="KW-0614">Plasmid</keyword>
<evidence type="ECO:0000313" key="2">
    <source>
        <dbReference type="Proteomes" id="UP000006163"/>
    </source>
</evidence>
<dbReference type="HOGENOM" id="CLU_3096284_0_0_12"/>
<dbReference type="AlphaFoldDB" id="C0R8Q4"/>
<evidence type="ECO:0000313" key="1">
    <source>
        <dbReference type="EMBL" id="ACN52837.1"/>
    </source>
</evidence>
<dbReference type="EMBL" id="CP001437">
    <property type="protein sequence ID" value="ACN52837.1"/>
    <property type="molecule type" value="Genomic_DNA"/>
</dbReference>
<name>C0R8Q4_BORVA</name>